<feature type="domain" description="Fibronectin type-III" evidence="2">
    <location>
        <begin position="428"/>
        <end position="531"/>
    </location>
</feature>
<evidence type="ECO:0000259" key="2">
    <source>
        <dbReference type="PROSITE" id="PS50853"/>
    </source>
</evidence>
<accession>A0A6J7CR96</accession>
<reference evidence="3" key="1">
    <citation type="submission" date="2020-05" db="EMBL/GenBank/DDBJ databases">
        <authorList>
            <person name="Chiriac C."/>
            <person name="Salcher M."/>
            <person name="Ghai R."/>
            <person name="Kavagutti S V."/>
        </authorList>
    </citation>
    <scope>NUCLEOTIDE SEQUENCE</scope>
</reference>
<name>A0A6J7CR96_9ZZZZ</name>
<dbReference type="InterPro" id="IPR003961">
    <property type="entry name" value="FN3_dom"/>
</dbReference>
<dbReference type="SUPFAM" id="SSF110296">
    <property type="entry name" value="Oligoxyloglucan reducing end-specific cellobiohydrolase"/>
    <property type="match status" value="1"/>
</dbReference>
<sequence>MRRLVRLVVTSTVVLAGLLPLASVATAAVPVNTVAPSISGTPDVGRTLTANNGTWTDSPTGFTYQWESCTEAWTALSSPTGADSTSWFDVAYGGTAGSELYVAVGVGSSSGGRIITSPDGVTWTARQDPGPDSLKEWRAVAYGAGRFVAVGDYGGSGTERVMTSTDGINWSYATSVPTTTTWQSLAFGGGKFVATAYSGTVMTSSDGLSWTIASSTLDTAPKAVAYGNGRFVVVTNDKAYYSADGDTFTATTTVGSGKYWRDVTYGAGTWVAVGTTGFSSANSTAMVSTDNGSTWTAATIPSVVWWGVAYGDGQFVAVGNGANSIATSADGTTWTAQTTPNLGSYSVAIGAGTTVAVGDPTGGAAGAIATIEVTCTDIGGATNATYQLQAGDQGKQIKVKVTATNGSGSANATSGATEAVGAEPSPYAPVNTALPTLSGLAEVDKTLTADPGTWNAYPEAITYTYTWQRCDDDQGNGCVDISGADGSTYVTGSADVGKYIRSKVTATNDSGSGSAFSDSVGPITKAITPEEPGGGTPSNTFTLRTPLLIGGGIRTLVRVPGAGVVRQNATFRSRGKTRQACVAGSLKVAKTGTYRLRCRLSAAVMNARRSGPVRVTLRTTYTPTGGTARVVVRTVVLSSLKPRFTG</sequence>
<feature type="region of interest" description="Disordered" evidence="1">
    <location>
        <begin position="509"/>
        <end position="540"/>
    </location>
</feature>
<proteinExistence type="predicted"/>
<protein>
    <submittedName>
        <fullName evidence="3">Unannotated protein</fullName>
    </submittedName>
</protein>
<evidence type="ECO:0000313" key="3">
    <source>
        <dbReference type="EMBL" id="CAB4861142.1"/>
    </source>
</evidence>
<dbReference type="EMBL" id="CAFBLQ010000015">
    <property type="protein sequence ID" value="CAB4861142.1"/>
    <property type="molecule type" value="Genomic_DNA"/>
</dbReference>
<dbReference type="CDD" id="cd15482">
    <property type="entry name" value="Sialidase_non-viral"/>
    <property type="match status" value="1"/>
</dbReference>
<gene>
    <name evidence="3" type="ORF">UFOPK3423_00234</name>
</gene>
<organism evidence="3">
    <name type="scientific">freshwater metagenome</name>
    <dbReference type="NCBI Taxonomy" id="449393"/>
    <lineage>
        <taxon>unclassified sequences</taxon>
        <taxon>metagenomes</taxon>
        <taxon>ecological metagenomes</taxon>
    </lineage>
</organism>
<dbReference type="AlphaFoldDB" id="A0A6J7CR96"/>
<dbReference type="PROSITE" id="PS50853">
    <property type="entry name" value="FN3"/>
    <property type="match status" value="1"/>
</dbReference>
<dbReference type="Gene3D" id="2.60.40.2700">
    <property type="match status" value="3"/>
</dbReference>
<evidence type="ECO:0000256" key="1">
    <source>
        <dbReference type="SAM" id="MobiDB-lite"/>
    </source>
</evidence>